<evidence type="ECO:0000256" key="8">
    <source>
        <dbReference type="ARBA" id="ARBA00023012"/>
    </source>
</evidence>
<evidence type="ECO:0000256" key="1">
    <source>
        <dbReference type="ARBA" id="ARBA00000085"/>
    </source>
</evidence>
<protein>
    <recommendedName>
        <fullName evidence="2">histidine kinase</fullName>
        <ecNumber evidence="2">2.7.13.3</ecNumber>
    </recommendedName>
</protein>
<keyword evidence="8" id="KW-0902">Two-component regulatory system</keyword>
<feature type="transmembrane region" description="Helical" evidence="9">
    <location>
        <begin position="177"/>
        <end position="202"/>
    </location>
</feature>
<dbReference type="GO" id="GO:0000160">
    <property type="term" value="P:phosphorelay signal transduction system"/>
    <property type="evidence" value="ECO:0007669"/>
    <property type="project" value="UniProtKB-KW"/>
</dbReference>
<dbReference type="InterPro" id="IPR004358">
    <property type="entry name" value="Sig_transdc_His_kin-like_C"/>
</dbReference>
<keyword evidence="7" id="KW-0067">ATP-binding</keyword>
<comment type="catalytic activity">
    <reaction evidence="1">
        <text>ATP + protein L-histidine = ADP + protein N-phospho-L-histidine.</text>
        <dbReference type="EC" id="2.7.13.3"/>
    </reaction>
</comment>
<dbReference type="RefSeq" id="WP_099520289.1">
    <property type="nucleotide sequence ID" value="NZ_CP016808.1"/>
</dbReference>
<feature type="transmembrane region" description="Helical" evidence="9">
    <location>
        <begin position="117"/>
        <end position="136"/>
    </location>
</feature>
<keyword evidence="6 11" id="KW-0418">Kinase</keyword>
<feature type="transmembrane region" description="Helical" evidence="9">
    <location>
        <begin position="51"/>
        <end position="74"/>
    </location>
</feature>
<sequence length="444" mass="49641">MLYYFAALLAAALLLLLTNPRSESNRWAAFFLGFASIGGLADTLAAAELNTLAHFVQMLNHTFTPYGVLVFSIVYSDKVANEKVRLLLKGLLLLPVVGMLLFTPITPKLELDYPILLAWTAPYYLASCYLLLVSLWSEENSRRKRNRFIIALIMVPTLLAVLVLINVANVISPAFDYFRYISLFIFYSLAVAVLCTFAYGVLGVKLRFERDQWESTRKAVSSGTTILNHTIKNEIGKIAISTENLKSELSTQSPEAAEQLRIIETASSHMLAMVTSIHSQTRSIVLREQPVRLDELVERCLQQQQVEGRPIRLKLHSLCRPTVLCDPLHLLEAINNLVQNAIEAIPEGIAGEINVTLSSHKKAVRLLVSDTGTGMNEEQLKQALEPFYSTKNRSRNFGLGLAYVYNVVHQSGWTIELSSILNEGTEVLLHVPARKVMEIKEGIR</sequence>
<dbReference type="GO" id="GO:0004673">
    <property type="term" value="F:protein histidine kinase activity"/>
    <property type="evidence" value="ECO:0007669"/>
    <property type="project" value="UniProtKB-EC"/>
</dbReference>
<dbReference type="Pfam" id="PF02518">
    <property type="entry name" value="HATPase_c"/>
    <property type="match status" value="1"/>
</dbReference>
<evidence type="ECO:0000256" key="7">
    <source>
        <dbReference type="ARBA" id="ARBA00022840"/>
    </source>
</evidence>
<proteinExistence type="predicted"/>
<dbReference type="PRINTS" id="PR00344">
    <property type="entry name" value="BCTRLSENSOR"/>
</dbReference>
<evidence type="ECO:0000256" key="5">
    <source>
        <dbReference type="ARBA" id="ARBA00022741"/>
    </source>
</evidence>
<evidence type="ECO:0000256" key="2">
    <source>
        <dbReference type="ARBA" id="ARBA00012438"/>
    </source>
</evidence>
<organism evidence="11">
    <name type="scientific">Paenibacillus sp. BIHB 4019</name>
    <dbReference type="NCBI Taxonomy" id="1870819"/>
    <lineage>
        <taxon>Bacteria</taxon>
        <taxon>Bacillati</taxon>
        <taxon>Bacillota</taxon>
        <taxon>Bacilli</taxon>
        <taxon>Bacillales</taxon>
        <taxon>Paenibacillaceae</taxon>
        <taxon>Paenibacillus</taxon>
    </lineage>
</organism>
<dbReference type="PANTHER" id="PTHR43065">
    <property type="entry name" value="SENSOR HISTIDINE KINASE"/>
    <property type="match status" value="1"/>
</dbReference>
<dbReference type="Gene3D" id="3.30.565.10">
    <property type="entry name" value="Histidine kinase-like ATPase, C-terminal domain"/>
    <property type="match status" value="1"/>
</dbReference>
<evidence type="ECO:0000256" key="6">
    <source>
        <dbReference type="ARBA" id="ARBA00022777"/>
    </source>
</evidence>
<reference evidence="11" key="1">
    <citation type="submission" date="2016-08" db="EMBL/GenBank/DDBJ databases">
        <title>Complete Genome Seqeunce of Paenibacillus sp. BIHB 4019 from tea rhizoplane.</title>
        <authorList>
            <person name="Thakur R."/>
            <person name="Swarnkar M.K."/>
            <person name="Gulati A."/>
        </authorList>
    </citation>
    <scope>NUCLEOTIDE SEQUENCE [LARGE SCALE GENOMIC DNA]</scope>
    <source>
        <strain evidence="11">BIHB4019</strain>
    </source>
</reference>
<dbReference type="InterPro" id="IPR003594">
    <property type="entry name" value="HATPase_dom"/>
</dbReference>
<dbReference type="PANTHER" id="PTHR43065:SF10">
    <property type="entry name" value="PEROXIDE STRESS-ACTIVATED HISTIDINE KINASE MAK3"/>
    <property type="match status" value="1"/>
</dbReference>
<keyword evidence="9" id="KW-1133">Transmembrane helix</keyword>
<dbReference type="AlphaFoldDB" id="A0A1B2DNF9"/>
<keyword evidence="3" id="KW-0597">Phosphoprotein</keyword>
<feature type="transmembrane region" description="Helical" evidence="9">
    <location>
        <begin position="86"/>
        <end position="105"/>
    </location>
</feature>
<evidence type="ECO:0000313" key="11">
    <source>
        <dbReference type="EMBL" id="ANY69255.1"/>
    </source>
</evidence>
<keyword evidence="4" id="KW-0808">Transferase</keyword>
<dbReference type="PROSITE" id="PS50109">
    <property type="entry name" value="HIS_KIN"/>
    <property type="match status" value="1"/>
</dbReference>
<evidence type="ECO:0000259" key="10">
    <source>
        <dbReference type="PROSITE" id="PS50109"/>
    </source>
</evidence>
<feature type="domain" description="Histidine kinase" evidence="10">
    <location>
        <begin position="226"/>
        <end position="435"/>
    </location>
</feature>
<dbReference type="EMBL" id="CP016808">
    <property type="protein sequence ID" value="ANY69255.1"/>
    <property type="molecule type" value="Genomic_DNA"/>
</dbReference>
<accession>A0A1B2DNF9</accession>
<feature type="transmembrane region" description="Helical" evidence="9">
    <location>
        <begin position="148"/>
        <end position="171"/>
    </location>
</feature>
<dbReference type="GO" id="GO:0005524">
    <property type="term" value="F:ATP binding"/>
    <property type="evidence" value="ECO:0007669"/>
    <property type="project" value="UniProtKB-KW"/>
</dbReference>
<keyword evidence="5" id="KW-0547">Nucleotide-binding</keyword>
<evidence type="ECO:0000256" key="3">
    <source>
        <dbReference type="ARBA" id="ARBA00022553"/>
    </source>
</evidence>
<keyword evidence="9" id="KW-0472">Membrane</keyword>
<evidence type="ECO:0000256" key="9">
    <source>
        <dbReference type="SAM" id="Phobius"/>
    </source>
</evidence>
<evidence type="ECO:0000256" key="4">
    <source>
        <dbReference type="ARBA" id="ARBA00022679"/>
    </source>
</evidence>
<name>A0A1B2DNF9_9BACL</name>
<dbReference type="SMART" id="SM00387">
    <property type="entry name" value="HATPase_c"/>
    <property type="match status" value="1"/>
</dbReference>
<gene>
    <name evidence="11" type="ORF">BBD42_24315</name>
</gene>
<dbReference type="EC" id="2.7.13.3" evidence="2"/>
<dbReference type="InterPro" id="IPR005467">
    <property type="entry name" value="His_kinase_dom"/>
</dbReference>
<dbReference type="SUPFAM" id="SSF55874">
    <property type="entry name" value="ATPase domain of HSP90 chaperone/DNA topoisomerase II/histidine kinase"/>
    <property type="match status" value="1"/>
</dbReference>
<dbReference type="InterPro" id="IPR036890">
    <property type="entry name" value="HATPase_C_sf"/>
</dbReference>
<keyword evidence="9" id="KW-0812">Transmembrane</keyword>